<dbReference type="InterPro" id="IPR052022">
    <property type="entry name" value="26kDa_periplasmic_antigen"/>
</dbReference>
<comment type="caution">
    <text evidence="3">The sequence shown here is derived from an EMBL/GenBank/DDBJ whole genome shotgun (WGS) entry which is preliminary data.</text>
</comment>
<feature type="chain" id="PRO_5046951259" evidence="2">
    <location>
        <begin position="27"/>
        <end position="244"/>
    </location>
</feature>
<feature type="signal peptide" evidence="2">
    <location>
        <begin position="1"/>
        <end position="26"/>
    </location>
</feature>
<proteinExistence type="predicted"/>
<dbReference type="PANTHER" id="PTHR34387:SF1">
    <property type="entry name" value="PERIPLASMIC IMMUNOGENIC PROTEIN"/>
    <property type="match status" value="1"/>
</dbReference>
<accession>A0ABW3IPZ8</accession>
<protein>
    <submittedName>
        <fullName evidence="3">SIMPL domain-containing protein</fullName>
    </submittedName>
</protein>
<evidence type="ECO:0000256" key="2">
    <source>
        <dbReference type="SAM" id="SignalP"/>
    </source>
</evidence>
<feature type="region of interest" description="Disordered" evidence="1">
    <location>
        <begin position="94"/>
        <end position="120"/>
    </location>
</feature>
<name>A0ABW3IPZ8_9RHOB</name>
<dbReference type="InterPro" id="IPR007497">
    <property type="entry name" value="SIMPL/DUF541"/>
</dbReference>
<evidence type="ECO:0000256" key="1">
    <source>
        <dbReference type="SAM" id="MobiDB-lite"/>
    </source>
</evidence>
<dbReference type="Pfam" id="PF04402">
    <property type="entry name" value="SIMPL"/>
    <property type="match status" value="1"/>
</dbReference>
<organism evidence="3 4">
    <name type="scientific">Tropicimonas aquimaris</name>
    <dbReference type="NCBI Taxonomy" id="914152"/>
    <lineage>
        <taxon>Bacteria</taxon>
        <taxon>Pseudomonadati</taxon>
        <taxon>Pseudomonadota</taxon>
        <taxon>Alphaproteobacteria</taxon>
        <taxon>Rhodobacterales</taxon>
        <taxon>Roseobacteraceae</taxon>
        <taxon>Tropicimonas</taxon>
    </lineage>
</organism>
<dbReference type="Gene3D" id="3.30.110.170">
    <property type="entry name" value="Protein of unknown function (DUF541), domain 1"/>
    <property type="match status" value="1"/>
</dbReference>
<gene>
    <name evidence="3" type="ORF">ACFQ2S_08395</name>
</gene>
<dbReference type="PANTHER" id="PTHR34387">
    <property type="entry name" value="SLR1258 PROTEIN"/>
    <property type="match status" value="1"/>
</dbReference>
<evidence type="ECO:0000313" key="4">
    <source>
        <dbReference type="Proteomes" id="UP001597108"/>
    </source>
</evidence>
<dbReference type="RefSeq" id="WP_386073994.1">
    <property type="nucleotide sequence ID" value="NZ_JBHTJT010000008.1"/>
</dbReference>
<dbReference type="Proteomes" id="UP001597108">
    <property type="component" value="Unassembled WGS sequence"/>
</dbReference>
<keyword evidence="2" id="KW-0732">Signal</keyword>
<sequence>MRLRGFGGQALAIGMGLALAAGSALAQASEPGPVPQIMVSGEGRATAAPDMATLQLGVTASDPEAAAAVRAMSARMAEVMDRLAAAGIAPRDMQTSGLSVHPRWDNRGPSEGGAPRVESFEASTEVTVRLRDLDGLGQLLDAVAQDGANLFHGLSFGLQEPGALQDQARKDAVADALRKAALYAEAAGVELGPILRIEEAGGAVEPRMMRAEASGFADAAVPVASGEVALNAGVTITFALSAHP</sequence>
<reference evidence="4" key="1">
    <citation type="journal article" date="2019" name="Int. J. Syst. Evol. Microbiol.">
        <title>The Global Catalogue of Microorganisms (GCM) 10K type strain sequencing project: providing services to taxonomists for standard genome sequencing and annotation.</title>
        <authorList>
            <consortium name="The Broad Institute Genomics Platform"/>
            <consortium name="The Broad Institute Genome Sequencing Center for Infectious Disease"/>
            <person name="Wu L."/>
            <person name="Ma J."/>
        </authorList>
    </citation>
    <scope>NUCLEOTIDE SEQUENCE [LARGE SCALE GENOMIC DNA]</scope>
    <source>
        <strain evidence="4">CCUG 60524</strain>
    </source>
</reference>
<dbReference type="Gene3D" id="3.30.70.2970">
    <property type="entry name" value="Protein of unknown function (DUF541), domain 2"/>
    <property type="match status" value="1"/>
</dbReference>
<dbReference type="EMBL" id="JBHTJT010000008">
    <property type="protein sequence ID" value="MFD0979670.1"/>
    <property type="molecule type" value="Genomic_DNA"/>
</dbReference>
<evidence type="ECO:0000313" key="3">
    <source>
        <dbReference type="EMBL" id="MFD0979670.1"/>
    </source>
</evidence>
<keyword evidence="4" id="KW-1185">Reference proteome</keyword>